<feature type="region of interest" description="Disordered" evidence="1">
    <location>
        <begin position="23"/>
        <end position="74"/>
    </location>
</feature>
<feature type="compositionally biased region" description="Basic and acidic residues" evidence="1">
    <location>
        <begin position="43"/>
        <end position="52"/>
    </location>
</feature>
<feature type="compositionally biased region" description="Acidic residues" evidence="1">
    <location>
        <begin position="167"/>
        <end position="196"/>
    </location>
</feature>
<name>A0ABN8T221_9CNID</name>
<dbReference type="EMBL" id="CALNXI010005350">
    <property type="protein sequence ID" value="CAH3197548.1"/>
    <property type="molecule type" value="Genomic_DNA"/>
</dbReference>
<keyword evidence="3" id="KW-1185">Reference proteome</keyword>
<accession>A0ABN8T221</accession>
<evidence type="ECO:0000313" key="2">
    <source>
        <dbReference type="EMBL" id="CAH3197548.1"/>
    </source>
</evidence>
<proteinExistence type="predicted"/>
<feature type="compositionally biased region" description="Basic and acidic residues" evidence="1">
    <location>
        <begin position="105"/>
        <end position="122"/>
    </location>
</feature>
<feature type="non-terminal residue" evidence="2">
    <location>
        <position position="1"/>
    </location>
</feature>
<dbReference type="Proteomes" id="UP001159427">
    <property type="component" value="Unassembled WGS sequence"/>
</dbReference>
<evidence type="ECO:0000313" key="3">
    <source>
        <dbReference type="Proteomes" id="UP001159427"/>
    </source>
</evidence>
<evidence type="ECO:0000256" key="1">
    <source>
        <dbReference type="SAM" id="MobiDB-lite"/>
    </source>
</evidence>
<comment type="caution">
    <text evidence="2">The sequence shown here is derived from an EMBL/GenBank/DDBJ whole genome shotgun (WGS) entry which is preliminary data.</text>
</comment>
<protein>
    <submittedName>
        <fullName evidence="2">Uncharacterized protein</fullName>
    </submittedName>
</protein>
<feature type="compositionally biased region" description="Basic and acidic residues" evidence="1">
    <location>
        <begin position="129"/>
        <end position="166"/>
    </location>
</feature>
<feature type="compositionally biased region" description="Polar residues" evidence="1">
    <location>
        <begin position="31"/>
        <end position="42"/>
    </location>
</feature>
<gene>
    <name evidence="2" type="ORF">PEVE_00034933</name>
</gene>
<sequence length="508" mass="56616">TCSARDLNSIRGQGCLYLRLKPSQIGGSRGDLSSQPSTQGRQRTGDSRDPGRRWRQSLNQNNQVGAEMGESSDEELARAILPGLGDSFSIGIVGSGDGVDSTIDDGERGGDERPDGTTDRTAHSTPSAADRRDAEEDDTRSNHQSDDEDNVSRERDRDSVDSRSEDGDSDVVPENENGDDESDAIIDADERGDSDDDVVEVTGVASCSSNVNVVTSSKIGFQRDIATVCGNKGTNTDMDILLRVITSPCPLQLHFFNCTKVLTEVALIKTKRPVLVLLWDTHSQGSVRLFTEQAELCKRANTETTIFPVRKTSESFKNCKLLKTLLHRTNIEDALALLLTKVGSEFIVLMNLTSRDNLNNGAVLDKFSNSLNNYQGRYADWEKSENLREIREKQEQLLRESLLSDQKKAQERKQNCDVKVCIRTTRQQRIRDCNDGEGFLIKAKWGGKSNTRLFNRGAKFQEVYDWLGSIRELPLFFSIHRPLATSVISRQEMVRRNEGVFVRDLVSS</sequence>
<organism evidence="2 3">
    <name type="scientific">Porites evermanni</name>
    <dbReference type="NCBI Taxonomy" id="104178"/>
    <lineage>
        <taxon>Eukaryota</taxon>
        <taxon>Metazoa</taxon>
        <taxon>Cnidaria</taxon>
        <taxon>Anthozoa</taxon>
        <taxon>Hexacorallia</taxon>
        <taxon>Scleractinia</taxon>
        <taxon>Fungiina</taxon>
        <taxon>Poritidae</taxon>
        <taxon>Porites</taxon>
    </lineage>
</organism>
<feature type="non-terminal residue" evidence="2">
    <location>
        <position position="508"/>
    </location>
</feature>
<feature type="region of interest" description="Disordered" evidence="1">
    <location>
        <begin position="95"/>
        <end position="196"/>
    </location>
</feature>
<reference evidence="2 3" key="1">
    <citation type="submission" date="2022-05" db="EMBL/GenBank/DDBJ databases">
        <authorList>
            <consortium name="Genoscope - CEA"/>
            <person name="William W."/>
        </authorList>
    </citation>
    <scope>NUCLEOTIDE SEQUENCE [LARGE SCALE GENOMIC DNA]</scope>
</reference>